<proteinExistence type="predicted"/>
<evidence type="ECO:0000256" key="1">
    <source>
        <dbReference type="SAM" id="MobiDB-lite"/>
    </source>
</evidence>
<name>A0A2Z3KEA0_LACLL</name>
<dbReference type="AlphaFoldDB" id="A0A2Z3KEA0"/>
<dbReference type="EMBL" id="CP028160">
    <property type="protein sequence ID" value="AWN65777.1"/>
    <property type="molecule type" value="Genomic_DNA"/>
</dbReference>
<dbReference type="Proteomes" id="UP000245919">
    <property type="component" value="Chromosome"/>
</dbReference>
<evidence type="ECO:0000313" key="3">
    <source>
        <dbReference type="Proteomes" id="UP000245919"/>
    </source>
</evidence>
<sequence>MTNKAEVCGWQPKGDANLIPRPSKFGTAQLSIEKLQADNKKLKNALTEMKTAFGGATFIDSKNMIHSVNKYVSDVVAATGGENEN</sequence>
<organism evidence="2 3">
    <name type="scientific">Lactococcus lactis subsp. lactis</name>
    <name type="common">Streptococcus lactis</name>
    <dbReference type="NCBI Taxonomy" id="1360"/>
    <lineage>
        <taxon>Bacteria</taxon>
        <taxon>Bacillati</taxon>
        <taxon>Bacillota</taxon>
        <taxon>Bacilli</taxon>
        <taxon>Lactobacillales</taxon>
        <taxon>Streptococcaceae</taxon>
        <taxon>Lactococcus</taxon>
    </lineage>
</organism>
<reference evidence="2 3" key="1">
    <citation type="submission" date="2018-03" db="EMBL/GenBank/DDBJ databases">
        <title>Genome sequence of Lactococcus lactis strain 14B4 from almond drupe.</title>
        <authorList>
            <person name="Tran T.D."/>
            <person name="McGarvey J.A."/>
            <person name="Huynh S."/>
            <person name="Parker C.T."/>
        </authorList>
    </citation>
    <scope>NUCLEOTIDE SEQUENCE [LARGE SCALE GENOMIC DNA]</scope>
    <source>
        <strain evidence="2 3">14B4</strain>
    </source>
</reference>
<gene>
    <name evidence="2" type="ORF">LL14B4_06130</name>
</gene>
<dbReference type="RefSeq" id="WP_109990904.1">
    <property type="nucleotide sequence ID" value="NZ_CP028160.1"/>
</dbReference>
<dbReference type="GeneID" id="89633362"/>
<feature type="region of interest" description="Disordered" evidence="1">
    <location>
        <begin position="1"/>
        <end position="22"/>
    </location>
</feature>
<accession>A0A2Z3KEA0</accession>
<protein>
    <submittedName>
        <fullName evidence="2">Uncharacterized protein</fullName>
    </submittedName>
</protein>
<evidence type="ECO:0000313" key="2">
    <source>
        <dbReference type="EMBL" id="AWN65777.1"/>
    </source>
</evidence>